<comment type="subunit">
    <text evidence="4 5">Interacts with MinD and FtsZ.</text>
</comment>
<proteinExistence type="inferred from homology"/>
<feature type="domain" description="Septum formation inhibitor MinC C-terminal" evidence="7">
    <location>
        <begin position="171"/>
        <end position="267"/>
    </location>
</feature>
<sequence length="275" mass="29296">MVPMSDVDASTPSAEEAIAPDIDSDSDAAVEPPAAEPAIAPPIQLEAEGDRWWLRLPSAPPVGQEANADGLTWLDLQQSLQQLLQGQENFWDAGAELHLFADSWLLDGRQLEWLSQQLARADLKLTRITTQRRQTAVAAVSLGLSIEQPITQADPWQRKTSTSPIAAPLYLKRTLRSGAEVRHNGSVIVVGDVNPGSSIVASGDILVWGNLRGIAHAGAAGNSDATIFALSLAATQLRIGDRLARLPSSQAAGYPETAQVIDGQIQIRRADPGGK</sequence>
<comment type="function">
    <text evidence="5">Cell division inhibitor that blocks the formation of polar Z ring septums. Rapidly oscillates between the poles of the cell to destabilize FtsZ filaments that have formed before they mature into polar Z rings. Prevents FtsZ polymerization.</text>
</comment>
<dbReference type="HAMAP" id="MF_00267">
    <property type="entry name" value="MinC"/>
    <property type="match status" value="1"/>
</dbReference>
<evidence type="ECO:0000256" key="5">
    <source>
        <dbReference type="HAMAP-Rule" id="MF_00267"/>
    </source>
</evidence>
<dbReference type="InterPro" id="IPR036145">
    <property type="entry name" value="MinC_C_sf"/>
</dbReference>
<dbReference type="AlphaFoldDB" id="A0A0H3K4G8"/>
<dbReference type="GO" id="GO:0000917">
    <property type="term" value="P:division septum assembly"/>
    <property type="evidence" value="ECO:0007669"/>
    <property type="project" value="UniProtKB-KW"/>
</dbReference>
<evidence type="ECO:0000256" key="3">
    <source>
        <dbReference type="ARBA" id="ARBA00023306"/>
    </source>
</evidence>
<dbReference type="Gene3D" id="2.160.20.70">
    <property type="match status" value="1"/>
</dbReference>
<dbReference type="GO" id="GO:1901891">
    <property type="term" value="P:regulation of cell septum assembly"/>
    <property type="evidence" value="ECO:0007669"/>
    <property type="project" value="InterPro"/>
</dbReference>
<dbReference type="SUPFAM" id="SSF63848">
    <property type="entry name" value="Cell-division inhibitor MinC, C-terminal domain"/>
    <property type="match status" value="1"/>
</dbReference>
<dbReference type="InterPro" id="IPR016098">
    <property type="entry name" value="CAP/MinC_C"/>
</dbReference>
<evidence type="ECO:0000313" key="9">
    <source>
        <dbReference type="Proteomes" id="UP000001175"/>
    </source>
</evidence>
<dbReference type="Pfam" id="PF03775">
    <property type="entry name" value="MinC_C"/>
    <property type="match status" value="1"/>
</dbReference>
<dbReference type="GO" id="GO:0000902">
    <property type="term" value="P:cell morphogenesis"/>
    <property type="evidence" value="ECO:0007669"/>
    <property type="project" value="InterPro"/>
</dbReference>
<organism evidence="8 9">
    <name type="scientific">Synechococcus sp. (strain ATCC 27144 / PCC 6301 / SAUG 1402/1)</name>
    <name type="common">Anacystis nidulans</name>
    <dbReference type="NCBI Taxonomy" id="269084"/>
    <lineage>
        <taxon>Bacteria</taxon>
        <taxon>Bacillati</taxon>
        <taxon>Cyanobacteriota</taxon>
        <taxon>Cyanophyceae</taxon>
        <taxon>Synechococcales</taxon>
        <taxon>Synechococcaceae</taxon>
        <taxon>Synechococcus</taxon>
    </lineage>
</organism>
<feature type="region of interest" description="Disordered" evidence="6">
    <location>
        <begin position="1"/>
        <end position="42"/>
    </location>
</feature>
<dbReference type="PANTHER" id="PTHR34108">
    <property type="entry name" value="SEPTUM SITE-DETERMINING PROTEIN MINC"/>
    <property type="match status" value="1"/>
</dbReference>
<dbReference type="InterPro" id="IPR013033">
    <property type="entry name" value="MinC"/>
</dbReference>
<evidence type="ECO:0000256" key="6">
    <source>
        <dbReference type="SAM" id="MobiDB-lite"/>
    </source>
</evidence>
<evidence type="ECO:0000256" key="4">
    <source>
        <dbReference type="ARBA" id="ARBA00046874"/>
    </source>
</evidence>
<dbReference type="EMBL" id="AP008231">
    <property type="protein sequence ID" value="BAD80285.1"/>
    <property type="molecule type" value="Genomic_DNA"/>
</dbReference>
<name>A0A0H3K4G8_SYNP6</name>
<feature type="compositionally biased region" description="Low complexity" evidence="6">
    <location>
        <begin position="29"/>
        <end position="42"/>
    </location>
</feature>
<comment type="similarity">
    <text evidence="5">Belongs to the MinC family.</text>
</comment>
<keyword evidence="2 5" id="KW-0717">Septation</keyword>
<gene>
    <name evidence="5 8" type="primary">minC</name>
    <name evidence="8" type="ordered locus">syc2095_d</name>
</gene>
<evidence type="ECO:0000313" key="8">
    <source>
        <dbReference type="EMBL" id="BAD80285.1"/>
    </source>
</evidence>
<dbReference type="Proteomes" id="UP000001175">
    <property type="component" value="Chromosome"/>
</dbReference>
<reference evidence="8 9" key="1">
    <citation type="journal article" date="2007" name="Photosyn. Res.">
        <title>Complete nucleotide sequence of the freshwater unicellular cyanobacterium Synechococcus elongatus PCC 6301 chromosome: gene content and organization.</title>
        <authorList>
            <person name="Sugita C."/>
            <person name="Ogata K."/>
            <person name="Shikata M."/>
            <person name="Jikuya H."/>
            <person name="Takano J."/>
            <person name="Furumichi M."/>
            <person name="Kanehisa M."/>
            <person name="Omata T."/>
            <person name="Sugiura M."/>
            <person name="Sugita M."/>
        </authorList>
    </citation>
    <scope>NUCLEOTIDE SEQUENCE [LARGE SCALE GENOMIC DNA]</scope>
    <source>
        <strain evidence="9">ATCC 27144 / PCC 6301 / SAUG 1402/1</strain>
    </source>
</reference>
<dbReference type="KEGG" id="syc:syc2095_d"/>
<dbReference type="InterPro" id="IPR005526">
    <property type="entry name" value="Septum_form_inhib_MinC_C"/>
</dbReference>
<evidence type="ECO:0000259" key="7">
    <source>
        <dbReference type="Pfam" id="PF03775"/>
    </source>
</evidence>
<accession>A0A0H3K4G8</accession>
<dbReference type="eggNOG" id="COG0850">
    <property type="taxonomic scope" value="Bacteria"/>
</dbReference>
<dbReference type="PANTHER" id="PTHR34108:SF1">
    <property type="entry name" value="SEPTUM SITE-DETERMINING PROTEIN MINC"/>
    <property type="match status" value="1"/>
</dbReference>
<keyword evidence="3 5" id="KW-0131">Cell cycle</keyword>
<protein>
    <recommendedName>
        <fullName evidence="5">Probable septum site-determining protein MinC</fullName>
    </recommendedName>
</protein>
<evidence type="ECO:0000256" key="2">
    <source>
        <dbReference type="ARBA" id="ARBA00023210"/>
    </source>
</evidence>
<evidence type="ECO:0000256" key="1">
    <source>
        <dbReference type="ARBA" id="ARBA00022618"/>
    </source>
</evidence>
<keyword evidence="1 5" id="KW-0132">Cell division</keyword>